<reference evidence="1" key="1">
    <citation type="submission" date="2014-11" db="EMBL/GenBank/DDBJ databases">
        <authorList>
            <person name="Amaro Gonzalez C."/>
        </authorList>
    </citation>
    <scope>NUCLEOTIDE SEQUENCE</scope>
</reference>
<organism evidence="1">
    <name type="scientific">Anguilla anguilla</name>
    <name type="common">European freshwater eel</name>
    <name type="synonym">Muraena anguilla</name>
    <dbReference type="NCBI Taxonomy" id="7936"/>
    <lineage>
        <taxon>Eukaryota</taxon>
        <taxon>Metazoa</taxon>
        <taxon>Chordata</taxon>
        <taxon>Craniata</taxon>
        <taxon>Vertebrata</taxon>
        <taxon>Euteleostomi</taxon>
        <taxon>Actinopterygii</taxon>
        <taxon>Neopterygii</taxon>
        <taxon>Teleostei</taxon>
        <taxon>Anguilliformes</taxon>
        <taxon>Anguillidae</taxon>
        <taxon>Anguilla</taxon>
    </lineage>
</organism>
<proteinExistence type="predicted"/>
<name>A0A0E9TSX4_ANGAN</name>
<dbReference type="EMBL" id="GBXM01051911">
    <property type="protein sequence ID" value="JAH56666.1"/>
    <property type="molecule type" value="Transcribed_RNA"/>
</dbReference>
<evidence type="ECO:0000313" key="1">
    <source>
        <dbReference type="EMBL" id="JAH56666.1"/>
    </source>
</evidence>
<protein>
    <submittedName>
        <fullName evidence="1">Uncharacterized protein</fullName>
    </submittedName>
</protein>
<dbReference type="AlphaFoldDB" id="A0A0E9TSX4"/>
<accession>A0A0E9TSX4</accession>
<sequence length="18" mass="2228">MQSFERKTFLRAVIRTFP</sequence>
<reference evidence="1" key="2">
    <citation type="journal article" date="2015" name="Fish Shellfish Immunol.">
        <title>Early steps in the European eel (Anguilla anguilla)-Vibrio vulnificus interaction in the gills: Role of the RtxA13 toxin.</title>
        <authorList>
            <person name="Callol A."/>
            <person name="Pajuelo D."/>
            <person name="Ebbesson L."/>
            <person name="Teles M."/>
            <person name="MacKenzie S."/>
            <person name="Amaro C."/>
        </authorList>
    </citation>
    <scope>NUCLEOTIDE SEQUENCE</scope>
</reference>